<keyword evidence="2" id="KW-1185">Reference proteome</keyword>
<dbReference type="RefSeq" id="WP_313868283.1">
    <property type="nucleotide sequence ID" value="NZ_CP132507.1"/>
</dbReference>
<name>A0ABZ0B0S2_9BURK</name>
<dbReference type="PROSITE" id="PS51257">
    <property type="entry name" value="PROKAR_LIPOPROTEIN"/>
    <property type="match status" value="1"/>
</dbReference>
<evidence type="ECO:0000313" key="1">
    <source>
        <dbReference type="EMBL" id="WNO05520.1"/>
    </source>
</evidence>
<proteinExistence type="predicted"/>
<protein>
    <submittedName>
        <fullName evidence="1">Uncharacterized protein</fullName>
    </submittedName>
</protein>
<evidence type="ECO:0000313" key="2">
    <source>
        <dbReference type="Proteomes" id="UP001302257"/>
    </source>
</evidence>
<sequence>MRNSSITPHISSTALTAIAVAGCSPSPKPISAVELALREARALHRASKDATLLVAMPAVRRAHTAGVLAGLTLSALYRQRHLLQRKHFLRTLSVEAGFASWDAYLPVLRSRPARAIEQCATRLEFGYPNAWFSTYAQAIAFANEHGGMVVRHGHQAMVVRAESSALKAEVQHGT</sequence>
<gene>
    <name evidence="1" type="ORF">RAN89_03550</name>
</gene>
<reference evidence="1 2" key="1">
    <citation type="submission" date="2023-08" db="EMBL/GenBank/DDBJ databases">
        <title>Rhodoferax potami sp. nov. and Rhodoferax mekongensis sp. nov., isolated from the Mekong River in Thailand.</title>
        <authorList>
            <person name="Kitikhun S."/>
            <person name="Charoenyingcharoen P."/>
            <person name="Siriarchawattana P."/>
            <person name="Likhitrattanapisal S."/>
            <person name="Nilsakha T."/>
            <person name="Chanpet A."/>
            <person name="Rattanawaree P."/>
            <person name="Ingsriswang S."/>
        </authorList>
    </citation>
    <scope>NUCLEOTIDE SEQUENCE [LARGE SCALE GENOMIC DNA]</scope>
    <source>
        <strain evidence="1 2">TBRC 17307</strain>
    </source>
</reference>
<accession>A0ABZ0B0S2</accession>
<dbReference type="EMBL" id="CP132507">
    <property type="protein sequence ID" value="WNO05520.1"/>
    <property type="molecule type" value="Genomic_DNA"/>
</dbReference>
<organism evidence="1 2">
    <name type="scientific">Rhodoferax mekongensis</name>
    <dbReference type="NCBI Taxonomy" id="3068341"/>
    <lineage>
        <taxon>Bacteria</taxon>
        <taxon>Pseudomonadati</taxon>
        <taxon>Pseudomonadota</taxon>
        <taxon>Betaproteobacteria</taxon>
        <taxon>Burkholderiales</taxon>
        <taxon>Comamonadaceae</taxon>
        <taxon>Rhodoferax</taxon>
    </lineage>
</organism>
<dbReference type="Proteomes" id="UP001302257">
    <property type="component" value="Chromosome"/>
</dbReference>